<feature type="repeat" description="ANK" evidence="3">
    <location>
        <begin position="11"/>
        <end position="43"/>
    </location>
</feature>
<dbReference type="PANTHER" id="PTHR24198">
    <property type="entry name" value="ANKYRIN REPEAT AND PROTEIN KINASE DOMAIN-CONTAINING PROTEIN"/>
    <property type="match status" value="1"/>
</dbReference>
<evidence type="ECO:0000256" key="1">
    <source>
        <dbReference type="ARBA" id="ARBA00022737"/>
    </source>
</evidence>
<dbReference type="Gene3D" id="1.25.40.20">
    <property type="entry name" value="Ankyrin repeat-containing domain"/>
    <property type="match status" value="1"/>
</dbReference>
<dbReference type="SMART" id="SM00248">
    <property type="entry name" value="ANK"/>
    <property type="match status" value="3"/>
</dbReference>
<evidence type="ECO:0000313" key="4">
    <source>
        <dbReference type="EMBL" id="RUS33262.1"/>
    </source>
</evidence>
<evidence type="ECO:0000313" key="5">
    <source>
        <dbReference type="Proteomes" id="UP000274822"/>
    </source>
</evidence>
<gene>
    <name evidence="4" type="ORF">BC938DRAFT_472322</name>
</gene>
<proteinExistence type="predicted"/>
<dbReference type="Proteomes" id="UP000274822">
    <property type="component" value="Unassembled WGS sequence"/>
</dbReference>
<dbReference type="PROSITE" id="PS50297">
    <property type="entry name" value="ANK_REP_REGION"/>
    <property type="match status" value="1"/>
</dbReference>
<evidence type="ECO:0000256" key="2">
    <source>
        <dbReference type="ARBA" id="ARBA00023043"/>
    </source>
</evidence>
<dbReference type="Pfam" id="PF12796">
    <property type="entry name" value="Ank_2"/>
    <property type="match status" value="1"/>
</dbReference>
<sequence length="138" mass="15672">MQIQILWTAKEGRTALHLTTVAGHRGPVELLCKYNIDIKIEDKFGETALYKAIMNNYHSIASMLETKFNVDPSSIIMKKNRHGQTLLYTMVIAKNHKMSQLLYNWGANPTICDGNSKTPSSIAVIRKYKHMSNEDFGK</sequence>
<comment type="caution">
    <text evidence="4">The sequence shown here is derived from an EMBL/GenBank/DDBJ whole genome shotgun (WGS) entry which is preliminary data.</text>
</comment>
<organism evidence="4 5">
    <name type="scientific">Jimgerdemannia flammicorona</name>
    <dbReference type="NCBI Taxonomy" id="994334"/>
    <lineage>
        <taxon>Eukaryota</taxon>
        <taxon>Fungi</taxon>
        <taxon>Fungi incertae sedis</taxon>
        <taxon>Mucoromycota</taxon>
        <taxon>Mucoromycotina</taxon>
        <taxon>Endogonomycetes</taxon>
        <taxon>Endogonales</taxon>
        <taxon>Endogonaceae</taxon>
        <taxon>Jimgerdemannia</taxon>
    </lineage>
</organism>
<protein>
    <submittedName>
        <fullName evidence="4">Ankyrin repeat-containing domain protein</fullName>
    </submittedName>
</protein>
<reference evidence="4 5" key="1">
    <citation type="journal article" date="2018" name="New Phytol.">
        <title>Phylogenomics of Endogonaceae and evolution of mycorrhizas within Mucoromycota.</title>
        <authorList>
            <person name="Chang Y."/>
            <person name="Desiro A."/>
            <person name="Na H."/>
            <person name="Sandor L."/>
            <person name="Lipzen A."/>
            <person name="Clum A."/>
            <person name="Barry K."/>
            <person name="Grigoriev I.V."/>
            <person name="Martin F.M."/>
            <person name="Stajich J.E."/>
            <person name="Smith M.E."/>
            <person name="Bonito G."/>
            <person name="Spatafora J.W."/>
        </authorList>
    </citation>
    <scope>NUCLEOTIDE SEQUENCE [LARGE SCALE GENOMIC DNA]</scope>
    <source>
        <strain evidence="4 5">AD002</strain>
    </source>
</reference>
<dbReference type="EMBL" id="RBNJ01001329">
    <property type="protein sequence ID" value="RUS33262.1"/>
    <property type="molecule type" value="Genomic_DNA"/>
</dbReference>
<dbReference type="PROSITE" id="PS50088">
    <property type="entry name" value="ANK_REPEAT"/>
    <property type="match status" value="1"/>
</dbReference>
<dbReference type="PANTHER" id="PTHR24198:SF165">
    <property type="entry name" value="ANKYRIN REPEAT-CONTAINING PROTEIN-RELATED"/>
    <property type="match status" value="1"/>
</dbReference>
<dbReference type="AlphaFoldDB" id="A0A433QTZ5"/>
<keyword evidence="5" id="KW-1185">Reference proteome</keyword>
<dbReference type="InterPro" id="IPR002110">
    <property type="entry name" value="Ankyrin_rpt"/>
</dbReference>
<accession>A0A433QTZ5</accession>
<keyword evidence="2 3" id="KW-0040">ANK repeat</keyword>
<name>A0A433QTZ5_9FUNG</name>
<keyword evidence="1" id="KW-0677">Repeat</keyword>
<evidence type="ECO:0000256" key="3">
    <source>
        <dbReference type="PROSITE-ProRule" id="PRU00023"/>
    </source>
</evidence>
<dbReference type="SUPFAM" id="SSF48403">
    <property type="entry name" value="Ankyrin repeat"/>
    <property type="match status" value="1"/>
</dbReference>
<dbReference type="InterPro" id="IPR036770">
    <property type="entry name" value="Ankyrin_rpt-contain_sf"/>
</dbReference>